<evidence type="ECO:0000313" key="6">
    <source>
        <dbReference type="Proteomes" id="UP000694620"/>
    </source>
</evidence>
<name>A0A8C4SCX3_ERPCA</name>
<evidence type="ECO:0000256" key="2">
    <source>
        <dbReference type="ARBA" id="ARBA00023157"/>
    </source>
</evidence>
<dbReference type="InterPro" id="IPR033989">
    <property type="entry name" value="CD209-like_CTLD"/>
</dbReference>
<organism evidence="5 6">
    <name type="scientific">Erpetoichthys calabaricus</name>
    <name type="common">Rope fish</name>
    <name type="synonym">Calamoichthys calabaricus</name>
    <dbReference type="NCBI Taxonomy" id="27687"/>
    <lineage>
        <taxon>Eukaryota</taxon>
        <taxon>Metazoa</taxon>
        <taxon>Chordata</taxon>
        <taxon>Craniata</taxon>
        <taxon>Vertebrata</taxon>
        <taxon>Euteleostomi</taxon>
        <taxon>Actinopterygii</taxon>
        <taxon>Polypteriformes</taxon>
        <taxon>Polypteridae</taxon>
        <taxon>Erpetoichthys</taxon>
    </lineage>
</organism>
<evidence type="ECO:0000256" key="1">
    <source>
        <dbReference type="ARBA" id="ARBA00022734"/>
    </source>
</evidence>
<dbReference type="RefSeq" id="XP_028654151.1">
    <property type="nucleotide sequence ID" value="XM_028798318.2"/>
</dbReference>
<dbReference type="PANTHER" id="PTHR22803">
    <property type="entry name" value="MANNOSE, PHOSPHOLIPASE, LECTIN RECEPTOR RELATED"/>
    <property type="match status" value="1"/>
</dbReference>
<accession>A0A8C4SCX3</accession>
<dbReference type="PROSITE" id="PS50041">
    <property type="entry name" value="C_TYPE_LECTIN_2"/>
    <property type="match status" value="1"/>
</dbReference>
<dbReference type="Proteomes" id="UP000694620">
    <property type="component" value="Chromosome 3"/>
</dbReference>
<dbReference type="Ensembl" id="ENSECRT00000014876.1">
    <property type="protein sequence ID" value="ENSECRP00000014617.1"/>
    <property type="gene ID" value="ENSECRG00000009756.1"/>
</dbReference>
<dbReference type="Pfam" id="PF00059">
    <property type="entry name" value="Lectin_C"/>
    <property type="match status" value="1"/>
</dbReference>
<dbReference type="SUPFAM" id="SSF56436">
    <property type="entry name" value="C-type lectin-like"/>
    <property type="match status" value="1"/>
</dbReference>
<sequence length="330" mass="37677">MAHEPQVHYTLDMEEDSFFKTKGQKSSLVFNMDSRLGKISLCLLMGICVLLFGIVITLVQHSLWMNRELKKTQEGIRTLNMSLYSSESEKSKEIALLIGQELKKTQEDIRTLNISLYSNQTNVPKETDHDDIKQTLAAVQTAILNLSQSLQTEDTSRKLQLQTLQNSVGQGSETLKLVKVSVDVLATQFRQQATKNDSKEEQCPLNWQKFQTSCYYFSLVPKSWKDSQELCLYMNSDLVVINSQSENDFITGKHNNDIFWIGLTDETITNTWEWVDGTDYESNFKSWRPGQPDNWTGHGMKGGEDCGGHSGTGLWNDDHCDRLYNFVCEK</sequence>
<keyword evidence="3" id="KW-1133">Transmembrane helix</keyword>
<dbReference type="AlphaFoldDB" id="A0A8C4SCX3"/>
<feature type="domain" description="C-type lectin" evidence="4">
    <location>
        <begin position="210"/>
        <end position="329"/>
    </location>
</feature>
<reference evidence="5" key="1">
    <citation type="submission" date="2021-06" db="EMBL/GenBank/DDBJ databases">
        <authorList>
            <consortium name="Wellcome Sanger Institute Data Sharing"/>
        </authorList>
    </citation>
    <scope>NUCLEOTIDE SEQUENCE [LARGE SCALE GENOMIC DNA]</scope>
</reference>
<dbReference type="GO" id="GO:0030246">
    <property type="term" value="F:carbohydrate binding"/>
    <property type="evidence" value="ECO:0007669"/>
    <property type="project" value="UniProtKB-KW"/>
</dbReference>
<dbReference type="InterPro" id="IPR016186">
    <property type="entry name" value="C-type_lectin-like/link_sf"/>
</dbReference>
<dbReference type="OrthoDB" id="2142683at2759"/>
<dbReference type="SMART" id="SM00034">
    <property type="entry name" value="CLECT"/>
    <property type="match status" value="1"/>
</dbReference>
<reference evidence="5" key="2">
    <citation type="submission" date="2025-08" db="UniProtKB">
        <authorList>
            <consortium name="Ensembl"/>
        </authorList>
    </citation>
    <scope>IDENTIFICATION</scope>
</reference>
<dbReference type="PROSITE" id="PS00615">
    <property type="entry name" value="C_TYPE_LECTIN_1"/>
    <property type="match status" value="1"/>
</dbReference>
<dbReference type="InterPro" id="IPR050111">
    <property type="entry name" value="C-type_lectin/snaclec_domain"/>
</dbReference>
<dbReference type="Gene3D" id="3.10.100.10">
    <property type="entry name" value="Mannose-Binding Protein A, subunit A"/>
    <property type="match status" value="1"/>
</dbReference>
<dbReference type="InterPro" id="IPR016187">
    <property type="entry name" value="CTDL_fold"/>
</dbReference>
<dbReference type="InterPro" id="IPR001304">
    <property type="entry name" value="C-type_lectin-like"/>
</dbReference>
<proteinExistence type="predicted"/>
<evidence type="ECO:0000313" key="5">
    <source>
        <dbReference type="Ensembl" id="ENSECRP00000014617.1"/>
    </source>
</evidence>
<reference evidence="5" key="3">
    <citation type="submission" date="2025-09" db="UniProtKB">
        <authorList>
            <consortium name="Ensembl"/>
        </authorList>
    </citation>
    <scope>IDENTIFICATION</scope>
</reference>
<keyword evidence="3" id="KW-0812">Transmembrane</keyword>
<dbReference type="RefSeq" id="XP_028654150.1">
    <property type="nucleotide sequence ID" value="XM_028798317.2"/>
</dbReference>
<dbReference type="GeneTree" id="ENSGT00940000162036"/>
<keyword evidence="6" id="KW-1185">Reference proteome</keyword>
<gene>
    <name evidence="5" type="primary">LOC114648961</name>
</gene>
<keyword evidence="3" id="KW-0472">Membrane</keyword>
<evidence type="ECO:0000256" key="3">
    <source>
        <dbReference type="SAM" id="Phobius"/>
    </source>
</evidence>
<protein>
    <submittedName>
        <fullName evidence="5">C-type lectin domain family 10 member A-like</fullName>
    </submittedName>
</protein>
<keyword evidence="2" id="KW-1015">Disulfide bond</keyword>
<evidence type="ECO:0000259" key="4">
    <source>
        <dbReference type="PROSITE" id="PS50041"/>
    </source>
</evidence>
<keyword evidence="1" id="KW-0430">Lectin</keyword>
<dbReference type="GeneID" id="114648961"/>
<dbReference type="CDD" id="cd03590">
    <property type="entry name" value="CLECT_DC-SIGN_like"/>
    <property type="match status" value="1"/>
</dbReference>
<dbReference type="InterPro" id="IPR018378">
    <property type="entry name" value="C-type_lectin_CS"/>
</dbReference>
<feature type="transmembrane region" description="Helical" evidence="3">
    <location>
        <begin position="36"/>
        <end position="59"/>
    </location>
</feature>